<keyword evidence="14" id="KW-1185">Reference proteome</keyword>
<name>A0A840Z314_9SPHN</name>
<evidence type="ECO:0000256" key="3">
    <source>
        <dbReference type="ARBA" id="ARBA00004659"/>
    </source>
</evidence>
<evidence type="ECO:0000256" key="2">
    <source>
        <dbReference type="ARBA" id="ARBA00004496"/>
    </source>
</evidence>
<dbReference type="Pfam" id="PF00156">
    <property type="entry name" value="Pribosyltran"/>
    <property type="match status" value="1"/>
</dbReference>
<evidence type="ECO:0000256" key="7">
    <source>
        <dbReference type="ARBA" id="ARBA00022490"/>
    </source>
</evidence>
<dbReference type="NCBIfam" id="NF002636">
    <property type="entry name" value="PRK02304.1-5"/>
    <property type="match status" value="1"/>
</dbReference>
<dbReference type="UniPathway" id="UPA00588">
    <property type="reaction ID" value="UER00646"/>
</dbReference>
<gene>
    <name evidence="11" type="primary">apt</name>
    <name evidence="13" type="ORF">FHR23_003012</name>
</gene>
<dbReference type="InterPro" id="IPR005764">
    <property type="entry name" value="Ade_phspho_trans"/>
</dbReference>
<dbReference type="InterPro" id="IPR000836">
    <property type="entry name" value="PRTase_dom"/>
</dbReference>
<reference evidence="13 14" key="1">
    <citation type="submission" date="2020-08" db="EMBL/GenBank/DDBJ databases">
        <title>Genomic Encyclopedia of Type Strains, Phase IV (KMG-IV): sequencing the most valuable type-strain genomes for metagenomic binning, comparative biology and taxonomic classification.</title>
        <authorList>
            <person name="Goeker M."/>
        </authorList>
    </citation>
    <scope>NUCLEOTIDE SEQUENCE [LARGE SCALE GENOMIC DNA]</scope>
    <source>
        <strain evidence="13 14">DSM 27203</strain>
    </source>
</reference>
<dbReference type="Proteomes" id="UP000554342">
    <property type="component" value="Unassembled WGS sequence"/>
</dbReference>
<organism evidence="13 14">
    <name type="scientific">Stakelama sediminis</name>
    <dbReference type="NCBI Taxonomy" id="463200"/>
    <lineage>
        <taxon>Bacteria</taxon>
        <taxon>Pseudomonadati</taxon>
        <taxon>Pseudomonadota</taxon>
        <taxon>Alphaproteobacteria</taxon>
        <taxon>Sphingomonadales</taxon>
        <taxon>Sphingomonadaceae</taxon>
        <taxon>Stakelama</taxon>
    </lineage>
</organism>
<sequence length="181" mass="18988">MATIAANEDIRRRIRTIPDFPKPGIQFRDITTLLLDGEGLSLTVERMLEQVEGPVDLVAGIEARGFVFAPALALALGAGVLLIRKDGKLPGATIAEDYALEYGTDRITIHADACAPGANVLLVDDLIATGGTARAAVRLLRKAGATVRQAAFVIDLPDLGGAAALRQDNISVTSLVAFEGD</sequence>
<dbReference type="GO" id="GO:0006168">
    <property type="term" value="P:adenine salvage"/>
    <property type="evidence" value="ECO:0007669"/>
    <property type="project" value="InterPro"/>
</dbReference>
<comment type="caution">
    <text evidence="13">The sequence shown here is derived from an EMBL/GenBank/DDBJ whole genome shotgun (WGS) entry which is preliminary data.</text>
</comment>
<evidence type="ECO:0000256" key="9">
    <source>
        <dbReference type="ARBA" id="ARBA00022679"/>
    </source>
</evidence>
<dbReference type="NCBIfam" id="NF002634">
    <property type="entry name" value="PRK02304.1-3"/>
    <property type="match status" value="1"/>
</dbReference>
<dbReference type="InterPro" id="IPR050120">
    <property type="entry name" value="Adenine_PRTase"/>
</dbReference>
<dbReference type="PANTHER" id="PTHR11776:SF7">
    <property type="entry name" value="PHOSPHORIBOSYLTRANSFERASE DOMAIN-CONTAINING PROTEIN"/>
    <property type="match status" value="1"/>
</dbReference>
<keyword evidence="10 11" id="KW-0660">Purine salvage</keyword>
<comment type="function">
    <text evidence="11">Catalyzes a salvage reaction resulting in the formation of AMP, that is energically less costly than de novo synthesis.</text>
</comment>
<keyword evidence="8 11" id="KW-0328">Glycosyltransferase</keyword>
<comment type="subcellular location">
    <subcellularLocation>
        <location evidence="2 11">Cytoplasm</location>
    </subcellularLocation>
</comment>
<feature type="domain" description="Phosphoribosyltransferase" evidence="12">
    <location>
        <begin position="51"/>
        <end position="153"/>
    </location>
</feature>
<dbReference type="HAMAP" id="MF_00004">
    <property type="entry name" value="Aden_phosphoribosyltr"/>
    <property type="match status" value="1"/>
</dbReference>
<dbReference type="EC" id="2.4.2.7" evidence="6 11"/>
<dbReference type="GO" id="GO:0005737">
    <property type="term" value="C:cytoplasm"/>
    <property type="evidence" value="ECO:0007669"/>
    <property type="project" value="UniProtKB-SubCell"/>
</dbReference>
<comment type="pathway">
    <text evidence="3 11">Purine metabolism; AMP biosynthesis via salvage pathway; AMP from adenine: step 1/1.</text>
</comment>
<evidence type="ECO:0000256" key="11">
    <source>
        <dbReference type="HAMAP-Rule" id="MF_00004"/>
    </source>
</evidence>
<dbReference type="AlphaFoldDB" id="A0A840Z314"/>
<dbReference type="GO" id="GO:0003999">
    <property type="term" value="F:adenine phosphoribosyltransferase activity"/>
    <property type="evidence" value="ECO:0007669"/>
    <property type="project" value="UniProtKB-UniRule"/>
</dbReference>
<protein>
    <recommendedName>
        <fullName evidence="6 11">Adenine phosphoribosyltransferase</fullName>
        <shortName evidence="11">APRT</shortName>
        <ecNumber evidence="6 11">2.4.2.7</ecNumber>
    </recommendedName>
</protein>
<evidence type="ECO:0000256" key="6">
    <source>
        <dbReference type="ARBA" id="ARBA00011893"/>
    </source>
</evidence>
<dbReference type="PANTHER" id="PTHR11776">
    <property type="entry name" value="ADENINE PHOSPHORIBOSYLTRANSFERASE"/>
    <property type="match status" value="1"/>
</dbReference>
<evidence type="ECO:0000256" key="4">
    <source>
        <dbReference type="ARBA" id="ARBA00008391"/>
    </source>
</evidence>
<dbReference type="Gene3D" id="3.40.50.2020">
    <property type="match status" value="1"/>
</dbReference>
<evidence type="ECO:0000259" key="12">
    <source>
        <dbReference type="Pfam" id="PF00156"/>
    </source>
</evidence>
<comment type="subunit">
    <text evidence="5 11">Homodimer.</text>
</comment>
<dbReference type="GO" id="GO:0006166">
    <property type="term" value="P:purine ribonucleoside salvage"/>
    <property type="evidence" value="ECO:0007669"/>
    <property type="project" value="UniProtKB-UniRule"/>
</dbReference>
<proteinExistence type="inferred from homology"/>
<dbReference type="NCBIfam" id="TIGR01090">
    <property type="entry name" value="apt"/>
    <property type="match status" value="1"/>
</dbReference>
<dbReference type="RefSeq" id="WP_184005544.1">
    <property type="nucleotide sequence ID" value="NZ_BAABIF010000029.1"/>
</dbReference>
<dbReference type="GO" id="GO:0044209">
    <property type="term" value="P:AMP salvage"/>
    <property type="evidence" value="ECO:0007669"/>
    <property type="project" value="UniProtKB-UniRule"/>
</dbReference>
<dbReference type="CDD" id="cd06223">
    <property type="entry name" value="PRTases_typeI"/>
    <property type="match status" value="1"/>
</dbReference>
<evidence type="ECO:0000313" key="13">
    <source>
        <dbReference type="EMBL" id="MBB5720052.1"/>
    </source>
</evidence>
<evidence type="ECO:0000256" key="8">
    <source>
        <dbReference type="ARBA" id="ARBA00022676"/>
    </source>
</evidence>
<dbReference type="FunFam" id="3.40.50.2020:FF:000021">
    <property type="entry name" value="Adenine phosphoribosyltransferase"/>
    <property type="match status" value="1"/>
</dbReference>
<keyword evidence="7 11" id="KW-0963">Cytoplasm</keyword>
<evidence type="ECO:0000313" key="14">
    <source>
        <dbReference type="Proteomes" id="UP000554342"/>
    </source>
</evidence>
<comment type="similarity">
    <text evidence="4 11">Belongs to the purine/pyrimidine phosphoribosyltransferase family.</text>
</comment>
<keyword evidence="9 11" id="KW-0808">Transferase</keyword>
<dbReference type="EMBL" id="JACIJI010000008">
    <property type="protein sequence ID" value="MBB5720052.1"/>
    <property type="molecule type" value="Genomic_DNA"/>
</dbReference>
<evidence type="ECO:0000256" key="5">
    <source>
        <dbReference type="ARBA" id="ARBA00011738"/>
    </source>
</evidence>
<accession>A0A840Z314</accession>
<dbReference type="InterPro" id="IPR029057">
    <property type="entry name" value="PRTase-like"/>
</dbReference>
<evidence type="ECO:0000256" key="1">
    <source>
        <dbReference type="ARBA" id="ARBA00000868"/>
    </source>
</evidence>
<dbReference type="SUPFAM" id="SSF53271">
    <property type="entry name" value="PRTase-like"/>
    <property type="match status" value="1"/>
</dbReference>
<evidence type="ECO:0000256" key="10">
    <source>
        <dbReference type="ARBA" id="ARBA00022726"/>
    </source>
</evidence>
<comment type="catalytic activity">
    <reaction evidence="1 11">
        <text>AMP + diphosphate = 5-phospho-alpha-D-ribose 1-diphosphate + adenine</text>
        <dbReference type="Rhea" id="RHEA:16609"/>
        <dbReference type="ChEBI" id="CHEBI:16708"/>
        <dbReference type="ChEBI" id="CHEBI:33019"/>
        <dbReference type="ChEBI" id="CHEBI:58017"/>
        <dbReference type="ChEBI" id="CHEBI:456215"/>
        <dbReference type="EC" id="2.4.2.7"/>
    </reaction>
</comment>